<evidence type="ECO:0000313" key="4">
    <source>
        <dbReference type="EMBL" id="EPY33290.1"/>
    </source>
</evidence>
<sequence>MFRTATLAGTCLRPATMATRATAAHWGASHALRRGRAAPLAPLSSSFLTGATWQTSARCFSQGPGYGTIPSDIEGSRHAPSKPKEEDILRQQQQQQQQQASGEPQQAGGYNPWQVLGLQPGASTQTIRTRYHELMREVHPDLATDGTGDIPRLNQINKAYELITKSPTLDRQYRKLVSDKQYVYYKLLPEWMARNVDEMPRYYSWMRWRTPSGFQIFLLAVGCYALGRFYVAMPKLTTVFISSVVIDILFHTMIAPASLSMLFLYSIMSYHSYDMAWLTSPKGFLRRELGY</sequence>
<feature type="compositionally biased region" description="Basic and acidic residues" evidence="1">
    <location>
        <begin position="74"/>
        <end position="89"/>
    </location>
</feature>
<name>S9WBC1_9TRYP</name>
<evidence type="ECO:0000259" key="3">
    <source>
        <dbReference type="PROSITE" id="PS50076"/>
    </source>
</evidence>
<feature type="transmembrane region" description="Helical" evidence="2">
    <location>
        <begin position="239"/>
        <end position="265"/>
    </location>
</feature>
<keyword evidence="2" id="KW-0472">Membrane</keyword>
<dbReference type="AlphaFoldDB" id="S9WBC1"/>
<dbReference type="OrthoDB" id="10250354at2759"/>
<feature type="transmembrane region" description="Helical" evidence="2">
    <location>
        <begin position="214"/>
        <end position="233"/>
    </location>
</feature>
<protein>
    <submittedName>
        <fullName evidence="4">Chaperone protein DNAJ</fullName>
    </submittedName>
</protein>
<evidence type="ECO:0000256" key="1">
    <source>
        <dbReference type="SAM" id="MobiDB-lite"/>
    </source>
</evidence>
<feature type="region of interest" description="Disordered" evidence="1">
    <location>
        <begin position="64"/>
        <end position="115"/>
    </location>
</feature>
<dbReference type="EMBL" id="ATMH01002338">
    <property type="protein sequence ID" value="EPY33290.1"/>
    <property type="molecule type" value="Genomic_DNA"/>
</dbReference>
<dbReference type="CDD" id="cd06257">
    <property type="entry name" value="DnaJ"/>
    <property type="match status" value="1"/>
</dbReference>
<feature type="domain" description="J" evidence="3">
    <location>
        <begin position="111"/>
        <end position="177"/>
    </location>
</feature>
<dbReference type="InterPro" id="IPR001623">
    <property type="entry name" value="DnaJ_domain"/>
</dbReference>
<dbReference type="SMART" id="SM00271">
    <property type="entry name" value="DnaJ"/>
    <property type="match status" value="1"/>
</dbReference>
<dbReference type="InterPro" id="IPR036869">
    <property type="entry name" value="J_dom_sf"/>
</dbReference>
<keyword evidence="5" id="KW-1185">Reference proteome</keyword>
<dbReference type="Gene3D" id="1.10.287.110">
    <property type="entry name" value="DnaJ domain"/>
    <property type="match status" value="1"/>
</dbReference>
<dbReference type="PROSITE" id="PS50076">
    <property type="entry name" value="DNAJ_2"/>
    <property type="match status" value="1"/>
</dbReference>
<proteinExistence type="predicted"/>
<comment type="caution">
    <text evidence="4">The sequence shown here is derived from an EMBL/GenBank/DDBJ whole genome shotgun (WGS) entry which is preliminary data.</text>
</comment>
<dbReference type="SUPFAM" id="SSF46565">
    <property type="entry name" value="Chaperone J-domain"/>
    <property type="match status" value="1"/>
</dbReference>
<dbReference type="Proteomes" id="UP000015354">
    <property type="component" value="Unassembled WGS sequence"/>
</dbReference>
<reference evidence="4 5" key="1">
    <citation type="journal article" date="2013" name="PLoS ONE">
        <title>Predicting the Proteins of Angomonas deanei, Strigomonas culicis and Their Respective Endosymbionts Reveals New Aspects of the Trypanosomatidae Family.</title>
        <authorList>
            <person name="Motta M.C."/>
            <person name="Martins A.C."/>
            <person name="de Souza S.S."/>
            <person name="Catta-Preta C.M."/>
            <person name="Silva R."/>
            <person name="Klein C.C."/>
            <person name="de Almeida L.G."/>
            <person name="de Lima Cunha O."/>
            <person name="Ciapina L.P."/>
            <person name="Brocchi M."/>
            <person name="Colabardini A.C."/>
            <person name="de Araujo Lima B."/>
            <person name="Machado C.R."/>
            <person name="de Almeida Soares C.M."/>
            <person name="Probst C.M."/>
            <person name="de Menezes C.B."/>
            <person name="Thompson C.E."/>
            <person name="Bartholomeu D.C."/>
            <person name="Gradia D.F."/>
            <person name="Pavoni D.P."/>
            <person name="Grisard E.C."/>
            <person name="Fantinatti-Garboggini F."/>
            <person name="Marchini F.K."/>
            <person name="Rodrigues-Luiz G.F."/>
            <person name="Wagner G."/>
            <person name="Goldman G.H."/>
            <person name="Fietto J.L."/>
            <person name="Elias M.C."/>
            <person name="Goldman M.H."/>
            <person name="Sagot M.F."/>
            <person name="Pereira M."/>
            <person name="Stoco P.H."/>
            <person name="de Mendonca-Neto R.P."/>
            <person name="Teixeira S.M."/>
            <person name="Maciel T.E."/>
            <person name="de Oliveira Mendes T.A."/>
            <person name="Urmenyi T.P."/>
            <person name="de Souza W."/>
            <person name="Schenkman S."/>
            <person name="de Vasconcelos A.T."/>
        </authorList>
    </citation>
    <scope>NUCLEOTIDE SEQUENCE [LARGE SCALE GENOMIC DNA]</scope>
</reference>
<evidence type="ECO:0000313" key="5">
    <source>
        <dbReference type="Proteomes" id="UP000015354"/>
    </source>
</evidence>
<gene>
    <name evidence="4" type="ORF">STCU_02338</name>
</gene>
<dbReference type="Pfam" id="PF00226">
    <property type="entry name" value="DnaJ"/>
    <property type="match status" value="1"/>
</dbReference>
<evidence type="ECO:0000256" key="2">
    <source>
        <dbReference type="SAM" id="Phobius"/>
    </source>
</evidence>
<organism evidence="4 5">
    <name type="scientific">Strigomonas culicis</name>
    <dbReference type="NCBI Taxonomy" id="28005"/>
    <lineage>
        <taxon>Eukaryota</taxon>
        <taxon>Discoba</taxon>
        <taxon>Euglenozoa</taxon>
        <taxon>Kinetoplastea</taxon>
        <taxon>Metakinetoplastina</taxon>
        <taxon>Trypanosomatida</taxon>
        <taxon>Trypanosomatidae</taxon>
        <taxon>Strigomonadinae</taxon>
        <taxon>Strigomonas</taxon>
    </lineage>
</organism>
<keyword evidence="2" id="KW-0812">Transmembrane</keyword>
<accession>S9WBC1</accession>
<keyword evidence="2" id="KW-1133">Transmembrane helix</keyword>